<dbReference type="InterPro" id="IPR028288">
    <property type="entry name" value="SCAR/WAVE_fam"/>
</dbReference>
<feature type="region of interest" description="Disordered" evidence="3">
    <location>
        <begin position="1179"/>
        <end position="1198"/>
    </location>
</feature>
<dbReference type="Gene3D" id="6.10.280.150">
    <property type="match status" value="1"/>
</dbReference>
<dbReference type="PANTHER" id="PTHR12902">
    <property type="entry name" value="WASP-1"/>
    <property type="match status" value="1"/>
</dbReference>
<comment type="caution">
    <text evidence="5">The sequence shown here is derived from an EMBL/GenBank/DDBJ whole genome shotgun (WGS) entry which is preliminary data.</text>
</comment>
<feature type="region of interest" description="Disordered" evidence="3">
    <location>
        <begin position="652"/>
        <end position="707"/>
    </location>
</feature>
<name>A0AAV6WDX3_9LAMI</name>
<dbReference type="EMBL" id="WHWC01000018">
    <property type="protein sequence ID" value="KAG8365537.1"/>
    <property type="molecule type" value="Genomic_DNA"/>
</dbReference>
<feature type="region of interest" description="Disordered" evidence="3">
    <location>
        <begin position="850"/>
        <end position="869"/>
    </location>
</feature>
<keyword evidence="2" id="KW-0206">Cytoskeleton</keyword>
<feature type="compositionally biased region" description="Polar residues" evidence="3">
    <location>
        <begin position="1179"/>
        <end position="1188"/>
    </location>
</feature>
<feature type="compositionally biased region" description="Polar residues" evidence="3">
    <location>
        <begin position="621"/>
        <end position="634"/>
    </location>
</feature>
<comment type="function">
    <text evidence="2">Involved in regulation of actin and microtubule organization. Part of a WAVE complex that activates the Arp2/3 complex.</text>
</comment>
<evidence type="ECO:0000256" key="2">
    <source>
        <dbReference type="RuleBase" id="RU367034"/>
    </source>
</evidence>
<proteinExistence type="inferred from homology"/>
<dbReference type="Proteomes" id="UP000826271">
    <property type="component" value="Unassembled WGS sequence"/>
</dbReference>
<dbReference type="GO" id="GO:2000601">
    <property type="term" value="P:positive regulation of Arp2/3 complex-mediated actin nucleation"/>
    <property type="evidence" value="ECO:0007669"/>
    <property type="project" value="TreeGrafter"/>
</dbReference>
<feature type="region of interest" description="Disordered" evidence="3">
    <location>
        <begin position="591"/>
        <end position="634"/>
    </location>
</feature>
<keyword evidence="4" id="KW-0472">Membrane</keyword>
<feature type="compositionally biased region" description="Polar residues" evidence="3">
    <location>
        <begin position="326"/>
        <end position="337"/>
    </location>
</feature>
<dbReference type="GO" id="GO:0030036">
    <property type="term" value="P:actin cytoskeleton organization"/>
    <property type="evidence" value="ECO:0007669"/>
    <property type="project" value="UniProtKB-UniRule"/>
</dbReference>
<feature type="transmembrane region" description="Helical" evidence="4">
    <location>
        <begin position="1257"/>
        <end position="1276"/>
    </location>
</feature>
<comment type="subcellular location">
    <subcellularLocation>
        <location evidence="2">Cytoplasm</location>
        <location evidence="2">Cytoskeleton</location>
    </subcellularLocation>
</comment>
<evidence type="ECO:0000256" key="3">
    <source>
        <dbReference type="SAM" id="MobiDB-lite"/>
    </source>
</evidence>
<dbReference type="GO" id="GO:0034237">
    <property type="term" value="F:protein kinase A regulatory subunit binding"/>
    <property type="evidence" value="ECO:0007669"/>
    <property type="project" value="TreeGrafter"/>
</dbReference>
<reference evidence="5" key="1">
    <citation type="submission" date="2019-10" db="EMBL/GenBank/DDBJ databases">
        <authorList>
            <person name="Zhang R."/>
            <person name="Pan Y."/>
            <person name="Wang J."/>
            <person name="Ma R."/>
            <person name="Yu S."/>
        </authorList>
    </citation>
    <scope>NUCLEOTIDE SEQUENCE</scope>
    <source>
        <strain evidence="5">LA-IB0</strain>
        <tissue evidence="5">Leaf</tissue>
    </source>
</reference>
<feature type="compositionally biased region" description="Low complexity" evidence="3">
    <location>
        <begin position="610"/>
        <end position="620"/>
    </location>
</feature>
<feature type="compositionally biased region" description="Polar residues" evidence="3">
    <location>
        <begin position="237"/>
        <end position="263"/>
    </location>
</feature>
<feature type="compositionally biased region" description="Polar residues" evidence="3">
    <location>
        <begin position="652"/>
        <end position="662"/>
    </location>
</feature>
<evidence type="ECO:0000313" key="6">
    <source>
        <dbReference type="Proteomes" id="UP000826271"/>
    </source>
</evidence>
<keyword evidence="4" id="KW-0812">Transmembrane</keyword>
<evidence type="ECO:0000256" key="4">
    <source>
        <dbReference type="SAM" id="Phobius"/>
    </source>
</evidence>
<evidence type="ECO:0000313" key="5">
    <source>
        <dbReference type="EMBL" id="KAG8365537.1"/>
    </source>
</evidence>
<feature type="region of interest" description="Disordered" evidence="3">
    <location>
        <begin position="989"/>
        <end position="1035"/>
    </location>
</feature>
<feature type="compositionally biased region" description="Low complexity" evidence="3">
    <location>
        <begin position="931"/>
        <end position="942"/>
    </location>
</feature>
<feature type="region of interest" description="Disordered" evidence="3">
    <location>
        <begin position="326"/>
        <end position="372"/>
    </location>
</feature>
<keyword evidence="4" id="KW-1133">Transmembrane helix</keyword>
<feature type="region of interest" description="Disordered" evidence="3">
    <location>
        <begin position="919"/>
        <end position="943"/>
    </location>
</feature>
<accession>A0AAV6WDX3</accession>
<feature type="compositionally biased region" description="Polar residues" evidence="3">
    <location>
        <begin position="689"/>
        <end position="707"/>
    </location>
</feature>
<keyword evidence="6" id="KW-1185">Reference proteome</keyword>
<dbReference type="Gene3D" id="1.20.5.340">
    <property type="match status" value="1"/>
</dbReference>
<dbReference type="PANTHER" id="PTHR12902:SF33">
    <property type="entry name" value="PROTEIN SCAR3"/>
    <property type="match status" value="1"/>
</dbReference>
<feature type="compositionally biased region" description="Polar residues" evidence="3">
    <location>
        <begin position="1004"/>
        <end position="1023"/>
    </location>
</feature>
<keyword evidence="2" id="KW-0009">Actin-binding</keyword>
<feature type="region of interest" description="Disordered" evidence="3">
    <location>
        <begin position="502"/>
        <end position="566"/>
    </location>
</feature>
<dbReference type="GO" id="GO:0003779">
    <property type="term" value="F:actin binding"/>
    <property type="evidence" value="ECO:0007669"/>
    <property type="project" value="UniProtKB-UniRule"/>
</dbReference>
<feature type="compositionally biased region" description="Acidic residues" evidence="3">
    <location>
        <begin position="357"/>
        <end position="366"/>
    </location>
</feature>
<gene>
    <name evidence="5" type="ORF">BUALT_Bualt18G0115400</name>
</gene>
<organism evidence="5 6">
    <name type="scientific">Buddleja alternifolia</name>
    <dbReference type="NCBI Taxonomy" id="168488"/>
    <lineage>
        <taxon>Eukaryota</taxon>
        <taxon>Viridiplantae</taxon>
        <taxon>Streptophyta</taxon>
        <taxon>Embryophyta</taxon>
        <taxon>Tracheophyta</taxon>
        <taxon>Spermatophyta</taxon>
        <taxon>Magnoliopsida</taxon>
        <taxon>eudicotyledons</taxon>
        <taxon>Gunneridae</taxon>
        <taxon>Pentapetalae</taxon>
        <taxon>asterids</taxon>
        <taxon>lamiids</taxon>
        <taxon>Lamiales</taxon>
        <taxon>Scrophulariaceae</taxon>
        <taxon>Buddlejeae</taxon>
        <taxon>Buddleja</taxon>
    </lineage>
</organism>
<evidence type="ECO:0000256" key="1">
    <source>
        <dbReference type="ARBA" id="ARBA00006993"/>
    </source>
</evidence>
<feature type="region of interest" description="Disordered" evidence="3">
    <location>
        <begin position="236"/>
        <end position="296"/>
    </location>
</feature>
<comment type="similarity">
    <text evidence="1 2">Belongs to the SCAR/WAVE family.</text>
</comment>
<dbReference type="GO" id="GO:0005856">
    <property type="term" value="C:cytoskeleton"/>
    <property type="evidence" value="ECO:0007669"/>
    <property type="project" value="UniProtKB-SubCell"/>
</dbReference>
<feature type="compositionally biased region" description="Low complexity" evidence="3">
    <location>
        <begin position="534"/>
        <end position="544"/>
    </location>
</feature>
<dbReference type="GO" id="GO:0071933">
    <property type="term" value="F:Arp2/3 complex binding"/>
    <property type="evidence" value="ECO:0007669"/>
    <property type="project" value="TreeGrafter"/>
</dbReference>
<protein>
    <recommendedName>
        <fullName evidence="2">Protein SCAR</fullName>
    </recommendedName>
    <alternativeName>
        <fullName evidence="2">Protein WAVE</fullName>
    </alternativeName>
</protein>
<keyword evidence="2" id="KW-0963">Cytoplasm</keyword>
<sequence length="1309" mass="144014">MPLVRVEVRNEYALGAPELYRDVNKEDPKEILEGVAVAGLVGVLRQLGDLAEFAAEVFHGLQEEVTITSSRSHKLMARVQRIEAALSPLEKAVLAQRSHLHFAYTPGMVTILALTFFNSDPFALPSFQCEENHFVYSDVPQFILDSYEDCRGPPRLHLLDRFDPSGPGSCLKRYSDPTFFKRASVASGEASTEKILHKKSRKIKKRRSWPKSRGVSGDASFSYHSSRMHFPEVNVGGHTSPSQSMSTYDATQRSDFGTQSNLDLRNGSDYIEGDFRPSYSVQTEEQESRESISSAAKRHDSDFLDYTFLEEKITDRYDDIQTNLSQEQAGCSSSSVTWDEKTETLEPTTQYDHDGMTEEEDHEENLDSVSPNLDFKPLVDSVVSFETVDKMDVQPFNQAVQTLESGDVHHDDIESETDQFMDALNTIESDVETDIDCIRKQEVEHYSKLEDKGVDDGQDLISRNLECQSSNSKCNVLTNSSPINDNCGHNLISVSPKSPYACDSSTNGVAAKDESNPVSLVENALQPTRRPEESSNLTSQSSSSHGNIHDTSVESSSPINDNCDHNLISVSPKSPYACDSSINGVAVKDESNSVSLVEKALQPTRRPEESSNLTSQSSSSHGNGTIHDTSVESSSSINDNCGHILISVSPKSSYACDSSNNGVAAKDESNSVSLLEKALQPTRRLEEPSNLTSQSSNSHGNGNIHDTSVESVSSAVSCNFRDDSSVMPIIDGKRRSSEPQKHVPETSNITPVTFWTNGGLLGLQPSKPPDFTVLNGLPQDPASKKVENISSSSQHLIISDKNPGKPDQRENFKNIEEGLGTSFRKTSWKISPADLDITIGKLGDSFCSNNASSTKDSAKNPQKNSGTSSRIFELSNKLLTTGSNNKILHGGVENSRHSGYQNVNALERKNSQNVAYRTFSGRTRGPFGGESPKLSPSSSPPLEHMKISFQPVDSFETSKLKLKFPDGNTNNESSRDIFPSFQLVPEESIAGDNVGSDSDDDTFYRSSPSLSNDGQSESNSEQWESGGESPTSKDHDLYDSLQRISLTESVSNGRTTNGDLHDIHGLQFPSVENSRQNSQSCRSFDLKSLDTLNHSFREEIRNYTDSKDYVGPQFAPSPAPPPLPPMQWRGINPYPDTEKNFGAVSKYAFDITLSPSTISQQPKPAPLNHAISETINLQKTKQLSSQKSNGRRETNQVKSVDEKMDFLHQIRAKSFNLRPTVTAKSNVLSVGSANVQVTAMLEKANAIRQVPSLSLSIYIYMLYIYVCVCVCAYKPIEKLLEVMMEKKMVIGVKLKLPPLMKVGVSVTGN</sequence>